<keyword evidence="1" id="KW-0812">Transmembrane</keyword>
<dbReference type="Proteomes" id="UP001054902">
    <property type="component" value="Unassembled WGS sequence"/>
</dbReference>
<dbReference type="EMBL" id="BLLK01000052">
    <property type="protein sequence ID" value="GFH56577.1"/>
    <property type="molecule type" value="Genomic_DNA"/>
</dbReference>
<dbReference type="AlphaFoldDB" id="A0AAD3D2A8"/>
<protein>
    <submittedName>
        <fullName evidence="2">Uncharacterized protein</fullName>
    </submittedName>
</protein>
<dbReference type="InterPro" id="IPR036514">
    <property type="entry name" value="SGNH_hydro_sf"/>
</dbReference>
<evidence type="ECO:0000256" key="1">
    <source>
        <dbReference type="SAM" id="Phobius"/>
    </source>
</evidence>
<feature type="transmembrane region" description="Helical" evidence="1">
    <location>
        <begin position="72"/>
        <end position="97"/>
    </location>
</feature>
<dbReference type="PANTHER" id="PTHR34407">
    <property type="entry name" value="EXPRESSED PROTEIN"/>
    <property type="match status" value="1"/>
</dbReference>
<reference evidence="2 3" key="1">
    <citation type="journal article" date="2021" name="Sci. Rep.">
        <title>The genome of the diatom Chaetoceros tenuissimus carries an ancient integrated fragment of an extant virus.</title>
        <authorList>
            <person name="Hongo Y."/>
            <person name="Kimura K."/>
            <person name="Takaki Y."/>
            <person name="Yoshida Y."/>
            <person name="Baba S."/>
            <person name="Kobayashi G."/>
            <person name="Nagasaki K."/>
            <person name="Hano T."/>
            <person name="Tomaru Y."/>
        </authorList>
    </citation>
    <scope>NUCLEOTIDE SEQUENCE [LARGE SCALE GENOMIC DNA]</scope>
    <source>
        <strain evidence="2 3">NIES-3715</strain>
    </source>
</reference>
<name>A0AAD3D2A8_9STRA</name>
<proteinExistence type="predicted"/>
<dbReference type="Gene3D" id="3.40.50.1110">
    <property type="entry name" value="SGNH hydrolase"/>
    <property type="match status" value="1"/>
</dbReference>
<keyword evidence="1" id="KW-1133">Transmembrane helix</keyword>
<keyword evidence="1" id="KW-0472">Membrane</keyword>
<dbReference type="PANTHER" id="PTHR34407:SF1">
    <property type="entry name" value="SGNH HYDROLASE-TYPE ESTERASE DOMAIN-CONTAINING PROTEIN"/>
    <property type="match status" value="1"/>
</dbReference>
<organism evidence="2 3">
    <name type="scientific">Chaetoceros tenuissimus</name>
    <dbReference type="NCBI Taxonomy" id="426638"/>
    <lineage>
        <taxon>Eukaryota</taxon>
        <taxon>Sar</taxon>
        <taxon>Stramenopiles</taxon>
        <taxon>Ochrophyta</taxon>
        <taxon>Bacillariophyta</taxon>
        <taxon>Coscinodiscophyceae</taxon>
        <taxon>Chaetocerotophycidae</taxon>
        <taxon>Chaetocerotales</taxon>
        <taxon>Chaetocerotaceae</taxon>
        <taxon>Chaetoceros</taxon>
    </lineage>
</organism>
<sequence length="612" mass="70001">MIFGTNGKNNSDSYDYNVVLNHQESCHDHDILEEEEEMKQLFTPDSQEELSNLISKGTDDDQNPSSKPIKRFFYMQISFLAIICVLLKFDFLEIAFFQQKPVNRPNINNQTGMNHTSMLNTILDSTITSSVPSSISIEESLATAEKSPLTEIGVKELFEVFPLPIDNDIIQIYNEETYNDLIDTLSTKNITIAVNGGSASAGGGSIKRENRYHSYFTKYLEELRNDTSFRINVADRSHGNRHSLHSAVFSQNFMPLHTDVLIWEFAINDFGYHHDSGSQEDRIQQERSMMIAWLQEVEKITPEPPKVILLYLWKAPFDINADNKIINPVFDSHSLRTLAKDFDFIVGHVNAAAYLDEQKTITFEEKKSLFLIDMHHPNNAGHLMISFLLLNLLKSPDKRIDSISHDHSNKSSTVEKYNWFCGNDTEDKRFVRDRIVQSDDSGWKSPLGTVTLEKPTNTWIRPGSKQLVFTSNEEQKILGKQDPVRGDRRGGVSIACCNHSSRTNYTSISITKKAEPMENVRAIFLGMGEGFSDMKEMKVYIDSNNEHVHGRLIRVPHSWPCFWNWRDIYDSWWFAFSEEQSMVSTIDFCVENEKCSENGESDALLISMAAYA</sequence>
<dbReference type="SUPFAM" id="SSF52266">
    <property type="entry name" value="SGNH hydrolase"/>
    <property type="match status" value="1"/>
</dbReference>
<gene>
    <name evidence="2" type="ORF">CTEN210_13053</name>
</gene>
<evidence type="ECO:0000313" key="2">
    <source>
        <dbReference type="EMBL" id="GFH56577.1"/>
    </source>
</evidence>
<keyword evidence="3" id="KW-1185">Reference proteome</keyword>
<evidence type="ECO:0000313" key="3">
    <source>
        <dbReference type="Proteomes" id="UP001054902"/>
    </source>
</evidence>
<accession>A0AAD3D2A8</accession>
<comment type="caution">
    <text evidence="2">The sequence shown here is derived from an EMBL/GenBank/DDBJ whole genome shotgun (WGS) entry which is preliminary data.</text>
</comment>